<dbReference type="PROSITE" id="PS50005">
    <property type="entry name" value="TPR"/>
    <property type="match status" value="1"/>
</dbReference>
<dbReference type="Pfam" id="PF05944">
    <property type="entry name" value="Phage_term_smal"/>
    <property type="match status" value="1"/>
</dbReference>
<dbReference type="Proteomes" id="UP000197424">
    <property type="component" value="Chromosome"/>
</dbReference>
<dbReference type="AlphaFoldDB" id="A0A248LIM0"/>
<organism evidence="2 3">
    <name type="scientific">Laribacter hongkongensis</name>
    <dbReference type="NCBI Taxonomy" id="168471"/>
    <lineage>
        <taxon>Bacteria</taxon>
        <taxon>Pseudomonadati</taxon>
        <taxon>Pseudomonadota</taxon>
        <taxon>Betaproteobacteria</taxon>
        <taxon>Neisseriales</taxon>
        <taxon>Aquaspirillaceae</taxon>
        <taxon>Laribacter</taxon>
    </lineage>
</organism>
<sequence>MNPARAHYQRVIAAQASASAADEPNPAHASQYELMLMKLAGDRRHLKQVQSMEGKAEVKRQVLPDYAPWVEGVLLGDSGAQDDVLMTVMLWRIDAGDYMGALDIGDYAIRHGLTMPDQYQRSTATTLAEEIADAAKRARDGKAAFDVAVLVRIQHLTVEQDMHDPVRAKLLKELGLALEQAGHYPQAVDLLARAMQLHDKVGVKKDIERIERSIRNTAATSS</sequence>
<dbReference type="GO" id="GO:0004519">
    <property type="term" value="F:endonuclease activity"/>
    <property type="evidence" value="ECO:0007669"/>
    <property type="project" value="InterPro"/>
</dbReference>
<reference evidence="3" key="1">
    <citation type="submission" date="2017-06" db="EMBL/GenBank/DDBJ databases">
        <title>Whole genome sequence of Laribacter hongkongensis LHGZ1.</title>
        <authorList>
            <person name="Chen D."/>
            <person name="Wu H."/>
            <person name="Chen J."/>
        </authorList>
    </citation>
    <scope>NUCLEOTIDE SEQUENCE [LARGE SCALE GENOMIC DNA]</scope>
    <source>
        <strain evidence="3">LHGZ1</strain>
    </source>
</reference>
<keyword evidence="1" id="KW-0802">TPR repeat</keyword>
<dbReference type="EMBL" id="CP022115">
    <property type="protein sequence ID" value="ASJ24304.1"/>
    <property type="molecule type" value="Genomic_DNA"/>
</dbReference>
<evidence type="ECO:0000256" key="1">
    <source>
        <dbReference type="PROSITE-ProRule" id="PRU00339"/>
    </source>
</evidence>
<gene>
    <name evidence="2" type="ORF">LHGZ1_1473</name>
</gene>
<name>A0A248LIM0_9NEIS</name>
<dbReference type="InterPro" id="IPR010270">
    <property type="entry name" value="Phage_P2_GpM"/>
</dbReference>
<dbReference type="GO" id="GO:0003677">
    <property type="term" value="F:DNA binding"/>
    <property type="evidence" value="ECO:0007669"/>
    <property type="project" value="InterPro"/>
</dbReference>
<proteinExistence type="predicted"/>
<accession>A0A248LIM0</accession>
<evidence type="ECO:0000313" key="2">
    <source>
        <dbReference type="EMBL" id="ASJ24304.1"/>
    </source>
</evidence>
<feature type="repeat" description="TPR" evidence="1">
    <location>
        <begin position="168"/>
        <end position="201"/>
    </location>
</feature>
<evidence type="ECO:0000313" key="3">
    <source>
        <dbReference type="Proteomes" id="UP000197424"/>
    </source>
</evidence>
<dbReference type="InterPro" id="IPR019734">
    <property type="entry name" value="TPR_rpt"/>
</dbReference>
<dbReference type="RefSeq" id="WP_088860651.1">
    <property type="nucleotide sequence ID" value="NZ_CP022115.1"/>
</dbReference>
<dbReference type="OrthoDB" id="8562788at2"/>
<protein>
    <submittedName>
        <fullName evidence="2">Phage small terminase subunit</fullName>
    </submittedName>
</protein>